<keyword evidence="6" id="KW-0407">Ion channel</keyword>
<evidence type="ECO:0000256" key="6">
    <source>
        <dbReference type="RuleBase" id="RU363126"/>
    </source>
</evidence>
<dbReference type="InterPro" id="IPR000615">
    <property type="entry name" value="Bestrophin"/>
</dbReference>
<organism evidence="8 9">
    <name type="scientific">Strigamia maritima</name>
    <name type="common">European centipede</name>
    <name type="synonym">Geophilus maritimus</name>
    <dbReference type="NCBI Taxonomy" id="126957"/>
    <lineage>
        <taxon>Eukaryota</taxon>
        <taxon>Metazoa</taxon>
        <taxon>Ecdysozoa</taxon>
        <taxon>Arthropoda</taxon>
        <taxon>Myriapoda</taxon>
        <taxon>Chilopoda</taxon>
        <taxon>Pleurostigmophora</taxon>
        <taxon>Geophilomorpha</taxon>
        <taxon>Linotaeniidae</taxon>
        <taxon>Strigamia</taxon>
    </lineage>
</organism>
<protein>
    <recommendedName>
        <fullName evidence="6">Bestrophin homolog</fullName>
    </recommendedName>
</protein>
<dbReference type="STRING" id="126957.T1JH91"/>
<comment type="subcellular location">
    <subcellularLocation>
        <location evidence="6">Cell membrane</location>
        <topology evidence="6">Multi-pass membrane protein</topology>
    </subcellularLocation>
    <subcellularLocation>
        <location evidence="1">Membrane</location>
    </subcellularLocation>
</comment>
<feature type="transmembrane region" description="Helical" evidence="6">
    <location>
        <begin position="131"/>
        <end position="147"/>
    </location>
</feature>
<keyword evidence="6" id="KW-1003">Cell membrane</keyword>
<sequence>MTVSYQYDVACSTSGGFTRLLFKWKGSVYKLVYRELIWFCIAYATVSIVYRSVLSEDQKRSFEIVVQYCNTFINHIPLTFVLGFYVNFVAQRWWQQYIAIPWPDKILHCLSLHLTGTDENSRIIRRTLMRYLNLSLILVLRTISMAVKKRFPTLQHLVEGGFMTKVELEMYLQVPSVEFNTYWIPCTWFINLLKDCRKSNMIEDTQGLKLIMEEFNDYRARCGLLWSYDWVSIPLVYTQVVTLATYSFFIACIVGRQYVDGGNDSLAKNKVDLYVPIFTLLQFFFYMGLLKVAEALINPFGDDDEDFELNWIIDRHTKVSYLVVDSLFCKSPPVGKDMHFDDQAPILAYTRAAMAYKKKTYRGSVARVNVPEDQQTLVLPDIPEEFEEDSLHADSDSRKSSSSFLNLLNPDKSWTGSNPTHGHGHGGKTRHHAKQVDKNVGRTASLPEDVLPGLPKGPFRAEPQSAPSTLARRDHHRRLPVQHIIHRELNFAVSSDSLAPSDISDIYIIEPDDDGLPDPNRRESVTSSLFRSPSNASTEAGGEHSENFMRTKWKLVRKRLMRQKSHSIDVENPAQLMAGAVYSEGKSRSEPNVQVNVEDIRTKDGDGRSDSDSSPKDGSSPKPRGRRKRSGRNRRHSPVPESVSPSSRESYLSHTGTTSCDSVVTAPEHAQDSGIPSLGTSLGELHHDYGPPPCYQSKTQPAKKLSPPPRQRTVILSPKDLKDVTRNDSSTTTRSMPNLFLEF</sequence>
<dbReference type="eggNOG" id="KOG3547">
    <property type="taxonomic scope" value="Eukaryota"/>
</dbReference>
<reference evidence="8" key="2">
    <citation type="submission" date="2015-02" db="UniProtKB">
        <authorList>
            <consortium name="EnsemblMetazoa"/>
        </authorList>
    </citation>
    <scope>IDENTIFICATION</scope>
</reference>
<dbReference type="Pfam" id="PF01062">
    <property type="entry name" value="Bestrophin"/>
    <property type="match status" value="1"/>
</dbReference>
<feature type="compositionally biased region" description="Polar residues" evidence="7">
    <location>
        <begin position="525"/>
        <end position="538"/>
    </location>
</feature>
<evidence type="ECO:0000256" key="1">
    <source>
        <dbReference type="ARBA" id="ARBA00004370"/>
    </source>
</evidence>
<feature type="transmembrane region" description="Helical" evidence="6">
    <location>
        <begin position="271"/>
        <end position="289"/>
    </location>
</feature>
<dbReference type="Proteomes" id="UP000014500">
    <property type="component" value="Unassembled WGS sequence"/>
</dbReference>
<accession>T1JH91</accession>
<evidence type="ECO:0000256" key="4">
    <source>
        <dbReference type="ARBA" id="ARBA00023136"/>
    </source>
</evidence>
<evidence type="ECO:0000256" key="5">
    <source>
        <dbReference type="ARBA" id="ARBA00034769"/>
    </source>
</evidence>
<dbReference type="InterPro" id="IPR021134">
    <property type="entry name" value="Bestrophin-like"/>
</dbReference>
<keyword evidence="4 6" id="KW-0472">Membrane</keyword>
<keyword evidence="6" id="KW-0406">Ion transport</keyword>
<keyword evidence="6" id="KW-0869">Chloride channel</keyword>
<feature type="compositionally biased region" description="Basic residues" evidence="7">
    <location>
        <begin position="623"/>
        <end position="637"/>
    </location>
</feature>
<evidence type="ECO:0000313" key="9">
    <source>
        <dbReference type="Proteomes" id="UP000014500"/>
    </source>
</evidence>
<feature type="compositionally biased region" description="Polar residues" evidence="7">
    <location>
        <begin position="727"/>
        <end position="736"/>
    </location>
</feature>
<dbReference type="PhylomeDB" id="T1JH91"/>
<evidence type="ECO:0000256" key="7">
    <source>
        <dbReference type="SAM" id="MobiDB-lite"/>
    </source>
</evidence>
<comment type="similarity">
    <text evidence="5 6">Belongs to the anion channel-forming bestrophin (TC 1.A.46) family. Calcium-sensitive chloride channel subfamily.</text>
</comment>
<keyword evidence="6" id="KW-0868">Chloride</keyword>
<dbReference type="PANTHER" id="PTHR10736">
    <property type="entry name" value="BESTROPHIN"/>
    <property type="match status" value="1"/>
</dbReference>
<dbReference type="HOGENOM" id="CLU_018069_5_0_1"/>
<feature type="compositionally biased region" description="Low complexity" evidence="7">
    <location>
        <begin position="639"/>
        <end position="650"/>
    </location>
</feature>
<dbReference type="AlphaFoldDB" id="T1JH91"/>
<dbReference type="EMBL" id="JH432223">
    <property type="status" value="NOT_ANNOTATED_CDS"/>
    <property type="molecule type" value="Genomic_DNA"/>
</dbReference>
<reference evidence="9" key="1">
    <citation type="submission" date="2011-05" db="EMBL/GenBank/DDBJ databases">
        <authorList>
            <person name="Richards S.R."/>
            <person name="Qu J."/>
            <person name="Jiang H."/>
            <person name="Jhangiani S.N."/>
            <person name="Agravi P."/>
            <person name="Goodspeed R."/>
            <person name="Gross S."/>
            <person name="Mandapat C."/>
            <person name="Jackson L."/>
            <person name="Mathew T."/>
            <person name="Pu L."/>
            <person name="Thornton R."/>
            <person name="Saada N."/>
            <person name="Wilczek-Boney K.B."/>
            <person name="Lee S."/>
            <person name="Kovar C."/>
            <person name="Wu Y."/>
            <person name="Scherer S.E."/>
            <person name="Worley K.C."/>
            <person name="Muzny D.M."/>
            <person name="Gibbs R."/>
        </authorList>
    </citation>
    <scope>NUCLEOTIDE SEQUENCE</scope>
    <source>
        <strain evidence="9">Brora</strain>
    </source>
</reference>
<feature type="region of interest" description="Disordered" evidence="7">
    <location>
        <begin position="409"/>
        <end position="474"/>
    </location>
</feature>
<dbReference type="GO" id="GO:0005254">
    <property type="term" value="F:chloride channel activity"/>
    <property type="evidence" value="ECO:0007669"/>
    <property type="project" value="UniProtKB-KW"/>
</dbReference>
<name>T1JH91_STRMM</name>
<dbReference type="GO" id="GO:0005886">
    <property type="term" value="C:plasma membrane"/>
    <property type="evidence" value="ECO:0007669"/>
    <property type="project" value="UniProtKB-SubCell"/>
</dbReference>
<feature type="transmembrane region" description="Helical" evidence="6">
    <location>
        <begin position="36"/>
        <end position="54"/>
    </location>
</feature>
<keyword evidence="6" id="KW-0813">Transport</keyword>
<feature type="region of interest" description="Disordered" evidence="7">
    <location>
        <begin position="509"/>
        <end position="545"/>
    </location>
</feature>
<feature type="compositionally biased region" description="Basic residues" evidence="7">
    <location>
        <begin position="422"/>
        <end position="433"/>
    </location>
</feature>
<comment type="function">
    <text evidence="6">Forms chloride channels.</text>
</comment>
<feature type="compositionally biased region" description="Polar residues" evidence="7">
    <location>
        <begin position="652"/>
        <end position="662"/>
    </location>
</feature>
<keyword evidence="2 6" id="KW-0812">Transmembrane</keyword>
<evidence type="ECO:0000256" key="2">
    <source>
        <dbReference type="ARBA" id="ARBA00022692"/>
    </source>
</evidence>
<dbReference type="PANTHER" id="PTHR10736:SF0">
    <property type="entry name" value="BESTROPHIN HOMOLOG"/>
    <property type="match status" value="1"/>
</dbReference>
<dbReference type="GO" id="GO:0034707">
    <property type="term" value="C:chloride channel complex"/>
    <property type="evidence" value="ECO:0007669"/>
    <property type="project" value="UniProtKB-KW"/>
</dbReference>
<proteinExistence type="inferred from homology"/>
<feature type="compositionally biased region" description="Basic and acidic residues" evidence="7">
    <location>
        <begin position="598"/>
        <end position="615"/>
    </location>
</feature>
<dbReference type="EnsemblMetazoa" id="SMAR013222-RA">
    <property type="protein sequence ID" value="SMAR013222-PA"/>
    <property type="gene ID" value="SMAR013222"/>
</dbReference>
<evidence type="ECO:0000256" key="3">
    <source>
        <dbReference type="ARBA" id="ARBA00022989"/>
    </source>
</evidence>
<evidence type="ECO:0000313" key="8">
    <source>
        <dbReference type="EnsemblMetazoa" id="SMAR013222-PA"/>
    </source>
</evidence>
<feature type="transmembrane region" description="Helical" evidence="6">
    <location>
        <begin position="236"/>
        <end position="259"/>
    </location>
</feature>
<feature type="region of interest" description="Disordered" evidence="7">
    <location>
        <begin position="583"/>
        <end position="743"/>
    </location>
</feature>
<keyword evidence="3 6" id="KW-1133">Transmembrane helix</keyword>
<keyword evidence="9" id="KW-1185">Reference proteome</keyword>